<evidence type="ECO:0000313" key="1">
    <source>
        <dbReference type="EMBL" id="UNO49544.1"/>
    </source>
</evidence>
<dbReference type="Proteomes" id="UP000829401">
    <property type="component" value="Chromosome"/>
</dbReference>
<dbReference type="EMBL" id="CP080467">
    <property type="protein sequence ID" value="UNO49544.1"/>
    <property type="molecule type" value="Genomic_DNA"/>
</dbReference>
<reference evidence="2" key="1">
    <citation type="journal article" date="2022" name="G3 (Bethesda)">
        <title>Unveiling the complete genome sequence of Alicyclobacillus acidoterrestris DSM 3922T, a taint-producing strain.</title>
        <authorList>
            <person name="Leonardo I.C."/>
            <person name="Barreto Crespo M.T."/>
            <person name="Gaspar F.B."/>
        </authorList>
    </citation>
    <scope>NUCLEOTIDE SEQUENCE [LARGE SCALE GENOMIC DNA]</scope>
    <source>
        <strain evidence="2">DSM 3922</strain>
    </source>
</reference>
<gene>
    <name evidence="1" type="ORF">K1I37_03065</name>
</gene>
<sequence length="80" mass="9256">MIHEFKIRKECTLFFAENPYTYETVEGVAHRIGRKMEHVQPALDELVQISILEQISAGAHTLYRYQKPDTTLIGEFDEGT</sequence>
<dbReference type="RefSeq" id="WP_021297218.1">
    <property type="nucleotide sequence ID" value="NZ_AURB01000147.1"/>
</dbReference>
<keyword evidence="2" id="KW-1185">Reference proteome</keyword>
<organism evidence="1 2">
    <name type="scientific">Alicyclobacillus acidoterrestris (strain ATCC 49025 / DSM 3922 / CIP 106132 / NCIMB 13137 / GD3B)</name>
    <dbReference type="NCBI Taxonomy" id="1356854"/>
    <lineage>
        <taxon>Bacteria</taxon>
        <taxon>Bacillati</taxon>
        <taxon>Bacillota</taxon>
        <taxon>Bacilli</taxon>
        <taxon>Bacillales</taxon>
        <taxon>Alicyclobacillaceae</taxon>
        <taxon>Alicyclobacillus</taxon>
    </lineage>
</organism>
<dbReference type="STRING" id="1356854.N007_10835"/>
<accession>A0A9E6ZPN5</accession>
<accession>T0D443</accession>
<dbReference type="AlphaFoldDB" id="T0D443"/>
<proteinExistence type="predicted"/>
<evidence type="ECO:0000313" key="2">
    <source>
        <dbReference type="Proteomes" id="UP000829401"/>
    </source>
</evidence>
<dbReference type="KEGG" id="aaco:K1I37_03065"/>
<dbReference type="OrthoDB" id="2390233at2"/>
<dbReference type="eggNOG" id="ENOG5033EJQ">
    <property type="taxonomic scope" value="Bacteria"/>
</dbReference>
<name>T0D443_ALIAG</name>
<protein>
    <submittedName>
        <fullName evidence="1">Uncharacterized protein</fullName>
    </submittedName>
</protein>